<reference evidence="11 12" key="1">
    <citation type="submission" date="2019-01" db="EMBL/GenBank/DDBJ databases">
        <title>Novel species of Cellulomonas.</title>
        <authorList>
            <person name="Liu Q."/>
            <person name="Xin Y.-H."/>
        </authorList>
    </citation>
    <scope>NUCLEOTIDE SEQUENCE [LARGE SCALE GENOMIC DNA]</scope>
    <source>
        <strain evidence="11 12">HLT2-17</strain>
    </source>
</reference>
<dbReference type="Pfam" id="PF02782">
    <property type="entry name" value="FGGY_C"/>
    <property type="match status" value="1"/>
</dbReference>
<proteinExistence type="inferred from homology"/>
<sequence>MSVSPGRGCRATVRTRSTLVEPTTTTSQRTDDLLRSVGAHPAGVDICRESTYVWRSSFKPESIFTLRRSALIEKQVRQDGSPSGAADAVPDAGLVLSIDQGTTNAKALLVDPRTGRAVASGAVAVGISFPAPGWVEQDPAEIWSATVGAVTACLAAAAGAVPVAIAVTNQRESVVAWNRRTGAPLGPVLGWQDARTAAACDQLVAAGVADEVRARTGLSLDPMFSAPKMRLLLDRAVAAGVAAEDVCLGTVDAWLIWNLTGGAVFATEAGNASRTLLFDLTSLDWHPRLLEVFGIPATALPEVRASDAGFGVTAAGVLPAGVPIVAVLADSHAALYHHGCTEPGAGKATYGTGSSIMTPCLGPDAAPAGIATTLAWLTAVPTYAREGNILASGSALDWMARTLGGDADRSGGAFLTELAADADDTGGVHLVPAFTGLGAPYWDRAATGVVTGVTGGTTRSQLARAALEAVAHQVADVVEAIESDGRARIDVLHADGGATASGLLMQLQADLIGRPVHVADASEASALGVALLAARTLGLVPTDPIGGTDQASEATAPAIGATERAARRRAWATAVARSRGRTVPPDGSVATT</sequence>
<dbReference type="EMBL" id="SDWW01000020">
    <property type="protein sequence ID" value="RYV51188.1"/>
    <property type="molecule type" value="Genomic_DNA"/>
</dbReference>
<dbReference type="GO" id="GO:0019563">
    <property type="term" value="P:glycerol catabolic process"/>
    <property type="evidence" value="ECO:0007669"/>
    <property type="project" value="TreeGrafter"/>
</dbReference>
<evidence type="ECO:0000256" key="3">
    <source>
        <dbReference type="ARBA" id="ARBA00022741"/>
    </source>
</evidence>
<dbReference type="SUPFAM" id="SSF53067">
    <property type="entry name" value="Actin-like ATPase domain"/>
    <property type="match status" value="2"/>
</dbReference>
<dbReference type="Proteomes" id="UP000293764">
    <property type="component" value="Unassembled WGS sequence"/>
</dbReference>
<dbReference type="InterPro" id="IPR018484">
    <property type="entry name" value="FGGY_N"/>
</dbReference>
<evidence type="ECO:0000256" key="7">
    <source>
        <dbReference type="RuleBase" id="RU003733"/>
    </source>
</evidence>
<organism evidence="11 12">
    <name type="scientific">Pengzhenrongella frigida</name>
    <dbReference type="NCBI Taxonomy" id="1259133"/>
    <lineage>
        <taxon>Bacteria</taxon>
        <taxon>Bacillati</taxon>
        <taxon>Actinomycetota</taxon>
        <taxon>Actinomycetes</taxon>
        <taxon>Micrococcales</taxon>
        <taxon>Pengzhenrongella</taxon>
    </lineage>
</organism>
<comment type="similarity">
    <text evidence="1 7">Belongs to the FGGY kinase family.</text>
</comment>
<evidence type="ECO:0000259" key="10">
    <source>
        <dbReference type="Pfam" id="PF02782"/>
    </source>
</evidence>
<keyword evidence="2 7" id="KW-0808">Transferase</keyword>
<dbReference type="PROSITE" id="PS00445">
    <property type="entry name" value="FGGY_KINASES_2"/>
    <property type="match status" value="1"/>
</dbReference>
<evidence type="ECO:0000256" key="6">
    <source>
        <dbReference type="ARBA" id="ARBA00043149"/>
    </source>
</evidence>
<dbReference type="InterPro" id="IPR000577">
    <property type="entry name" value="Carb_kinase_FGGY"/>
</dbReference>
<dbReference type="PIRSF" id="PIRSF000538">
    <property type="entry name" value="GlpK"/>
    <property type="match status" value="1"/>
</dbReference>
<evidence type="ECO:0000313" key="11">
    <source>
        <dbReference type="EMBL" id="RYV51188.1"/>
    </source>
</evidence>
<feature type="region of interest" description="Disordered" evidence="8">
    <location>
        <begin position="570"/>
        <end position="592"/>
    </location>
</feature>
<evidence type="ECO:0000256" key="1">
    <source>
        <dbReference type="ARBA" id="ARBA00009156"/>
    </source>
</evidence>
<feature type="domain" description="Carbohydrate kinase FGGY N-terminal" evidence="9">
    <location>
        <begin position="95"/>
        <end position="335"/>
    </location>
</feature>
<dbReference type="PANTHER" id="PTHR10196">
    <property type="entry name" value="SUGAR KINASE"/>
    <property type="match status" value="1"/>
</dbReference>
<dbReference type="Gene3D" id="3.30.420.40">
    <property type="match status" value="2"/>
</dbReference>
<dbReference type="CDD" id="cd07769">
    <property type="entry name" value="ASKHA_NBD_FGGY_GK"/>
    <property type="match status" value="1"/>
</dbReference>
<protein>
    <recommendedName>
        <fullName evidence="6">ATP:glycerol 3-phosphotransferase</fullName>
    </recommendedName>
</protein>
<dbReference type="Pfam" id="PF00370">
    <property type="entry name" value="FGGY_N"/>
    <property type="match status" value="1"/>
</dbReference>
<dbReference type="PANTHER" id="PTHR10196:SF69">
    <property type="entry name" value="GLYCEROL KINASE"/>
    <property type="match status" value="1"/>
</dbReference>
<dbReference type="GO" id="GO:0005524">
    <property type="term" value="F:ATP binding"/>
    <property type="evidence" value="ECO:0007669"/>
    <property type="project" value="UniProtKB-KW"/>
</dbReference>
<dbReference type="AlphaFoldDB" id="A0A4Q5MZJ2"/>
<evidence type="ECO:0000256" key="8">
    <source>
        <dbReference type="SAM" id="MobiDB-lite"/>
    </source>
</evidence>
<evidence type="ECO:0000256" key="4">
    <source>
        <dbReference type="ARBA" id="ARBA00022777"/>
    </source>
</evidence>
<evidence type="ECO:0000313" key="12">
    <source>
        <dbReference type="Proteomes" id="UP000293764"/>
    </source>
</evidence>
<keyword evidence="3" id="KW-0547">Nucleotide-binding</keyword>
<comment type="caution">
    <text evidence="11">The sequence shown here is derived from an EMBL/GenBank/DDBJ whole genome shotgun (WGS) entry which is preliminary data.</text>
</comment>
<keyword evidence="12" id="KW-1185">Reference proteome</keyword>
<feature type="compositionally biased region" description="Polar residues" evidence="8">
    <location>
        <begin position="14"/>
        <end position="28"/>
    </location>
</feature>
<evidence type="ECO:0000256" key="2">
    <source>
        <dbReference type="ARBA" id="ARBA00022679"/>
    </source>
</evidence>
<evidence type="ECO:0000256" key="5">
    <source>
        <dbReference type="ARBA" id="ARBA00022840"/>
    </source>
</evidence>
<evidence type="ECO:0000259" key="9">
    <source>
        <dbReference type="Pfam" id="PF00370"/>
    </source>
</evidence>
<dbReference type="InterPro" id="IPR018485">
    <property type="entry name" value="FGGY_C"/>
</dbReference>
<dbReference type="OrthoDB" id="9805576at2"/>
<gene>
    <name evidence="11" type="ORF">EUA98_09865</name>
</gene>
<keyword evidence="4 7" id="KW-0418">Kinase</keyword>
<dbReference type="GO" id="GO:0005829">
    <property type="term" value="C:cytosol"/>
    <property type="evidence" value="ECO:0007669"/>
    <property type="project" value="TreeGrafter"/>
</dbReference>
<keyword evidence="5" id="KW-0067">ATP-binding</keyword>
<dbReference type="InterPro" id="IPR043129">
    <property type="entry name" value="ATPase_NBD"/>
</dbReference>
<name>A0A4Q5MZJ2_9MICO</name>
<dbReference type="GO" id="GO:0004370">
    <property type="term" value="F:glycerol kinase activity"/>
    <property type="evidence" value="ECO:0007669"/>
    <property type="project" value="TreeGrafter"/>
</dbReference>
<feature type="region of interest" description="Disordered" evidence="8">
    <location>
        <begin position="1"/>
        <end position="28"/>
    </location>
</feature>
<accession>A0A4Q5MZJ2</accession>
<dbReference type="InterPro" id="IPR018483">
    <property type="entry name" value="Carb_kinase_FGGY_CS"/>
</dbReference>
<feature type="domain" description="Carbohydrate kinase FGGY C-terminal" evidence="10">
    <location>
        <begin position="347"/>
        <end position="536"/>
    </location>
</feature>